<feature type="compositionally biased region" description="Polar residues" evidence="1">
    <location>
        <begin position="27"/>
        <end position="36"/>
    </location>
</feature>
<evidence type="ECO:0000313" key="2">
    <source>
        <dbReference type="EMBL" id="PMD28849.1"/>
    </source>
</evidence>
<dbReference type="Pfam" id="PF11951">
    <property type="entry name" value="Fungal_trans_2"/>
    <property type="match status" value="1"/>
</dbReference>
<reference evidence="2 3" key="1">
    <citation type="submission" date="2016-04" db="EMBL/GenBank/DDBJ databases">
        <title>A degradative enzymes factory behind the ericoid mycorrhizal symbiosis.</title>
        <authorList>
            <consortium name="DOE Joint Genome Institute"/>
            <person name="Martino E."/>
            <person name="Morin E."/>
            <person name="Grelet G."/>
            <person name="Kuo A."/>
            <person name="Kohler A."/>
            <person name="Daghino S."/>
            <person name="Barry K."/>
            <person name="Choi C."/>
            <person name="Cichocki N."/>
            <person name="Clum A."/>
            <person name="Copeland A."/>
            <person name="Hainaut M."/>
            <person name="Haridas S."/>
            <person name="Labutti K."/>
            <person name="Lindquist E."/>
            <person name="Lipzen A."/>
            <person name="Khouja H.-R."/>
            <person name="Murat C."/>
            <person name="Ohm R."/>
            <person name="Olson A."/>
            <person name="Spatafora J."/>
            <person name="Veneault-Fourrey C."/>
            <person name="Henrissat B."/>
            <person name="Grigoriev I."/>
            <person name="Martin F."/>
            <person name="Perotto S."/>
        </authorList>
    </citation>
    <scope>NUCLEOTIDE SEQUENCE [LARGE SCALE GENOMIC DNA]</scope>
    <source>
        <strain evidence="2 3">F</strain>
    </source>
</reference>
<dbReference type="EMBL" id="KZ613982">
    <property type="protein sequence ID" value="PMD28849.1"/>
    <property type="molecule type" value="Genomic_DNA"/>
</dbReference>
<feature type="region of interest" description="Disordered" evidence="1">
    <location>
        <begin position="1"/>
        <end position="47"/>
    </location>
</feature>
<name>A0A2J6QRF7_HYAVF</name>
<proteinExistence type="predicted"/>
<organism evidence="2 3">
    <name type="scientific">Hyaloscypha variabilis (strain UAMH 11265 / GT02V1 / F)</name>
    <name type="common">Meliniomyces variabilis</name>
    <dbReference type="NCBI Taxonomy" id="1149755"/>
    <lineage>
        <taxon>Eukaryota</taxon>
        <taxon>Fungi</taxon>
        <taxon>Dikarya</taxon>
        <taxon>Ascomycota</taxon>
        <taxon>Pezizomycotina</taxon>
        <taxon>Leotiomycetes</taxon>
        <taxon>Helotiales</taxon>
        <taxon>Hyaloscyphaceae</taxon>
        <taxon>Hyaloscypha</taxon>
        <taxon>Hyaloscypha variabilis</taxon>
    </lineage>
</organism>
<feature type="compositionally biased region" description="Polar residues" evidence="1">
    <location>
        <begin position="118"/>
        <end position="134"/>
    </location>
</feature>
<evidence type="ECO:0000313" key="3">
    <source>
        <dbReference type="Proteomes" id="UP000235786"/>
    </source>
</evidence>
<protein>
    <recommendedName>
        <fullName evidence="4">Transcription factor domain-containing protein</fullName>
    </recommendedName>
</protein>
<accession>A0A2J6QRF7</accession>
<evidence type="ECO:0008006" key="4">
    <source>
        <dbReference type="Google" id="ProtNLM"/>
    </source>
</evidence>
<keyword evidence="3" id="KW-1185">Reference proteome</keyword>
<gene>
    <name evidence="2" type="ORF">L207DRAFT_594003</name>
</gene>
<dbReference type="PANTHER" id="PTHR37540:SF5">
    <property type="entry name" value="TRANSCRIPTION FACTOR DOMAIN-CONTAINING PROTEIN"/>
    <property type="match status" value="1"/>
</dbReference>
<dbReference type="OrthoDB" id="4158087at2759"/>
<dbReference type="AlphaFoldDB" id="A0A2J6QRF7"/>
<evidence type="ECO:0000256" key="1">
    <source>
        <dbReference type="SAM" id="MobiDB-lite"/>
    </source>
</evidence>
<dbReference type="PANTHER" id="PTHR37540">
    <property type="entry name" value="TRANSCRIPTION FACTOR (ACR-2), PUTATIVE-RELATED-RELATED"/>
    <property type="match status" value="1"/>
</dbReference>
<sequence length="560" mass="61185">MAVNLSPDDGSSGLQDEDSQVPGSLDSPPTNRSQFLPPQDLYFNLTSPDPAPIFTDLNWIDENQRRDNHEGLKREVRSHIRRGIHTRQRRLNAAARPRHLNSGARRIVQKDGKKSAQIPISSQQGAILPATNSRGPRLVGYATSSPAAPEPLTTPYGLSNQSTASASSSTLFPRFLASEPVSVARTPSQSGQQHNFGLVPHQKFNNTTPYALLLGDGAPILQIEGKNWPFLHPIIGNRPALSVWMPAGTIPIPNARASRPCLLKSSRAIHWISESSDYLSFKGQAIRWVNRNLGNNDLATSETTIGVILCLMSFEVTRGNIQELALHMSGLQRIISLRGGLQNLASIPQFCWKLQLIDLLVALKTNREPLFPPIQLPAPSTPPHFNESLGAFQTPDSPLFGTSSFQNILSTSPFNPQSRQVLQEMRDLTDGLVPQPQFIDEAIPSTILLKIIHTTGIIYASAFMTPPTPFNAACNAAAVRTIAECLEDTTNDSVWTQYPGILLWIVLTAYAAADKLPERSFFATFLSRVGTSAVWWGTDAASMAIRRFSVVKRVAEGAGG</sequence>
<dbReference type="Proteomes" id="UP000235786">
    <property type="component" value="Unassembled WGS sequence"/>
</dbReference>
<feature type="region of interest" description="Disordered" evidence="1">
    <location>
        <begin position="107"/>
        <end position="163"/>
    </location>
</feature>
<dbReference type="InterPro" id="IPR021858">
    <property type="entry name" value="Fun_TF"/>
</dbReference>